<keyword evidence="4" id="KW-1185">Reference proteome</keyword>
<protein>
    <recommendedName>
        <fullName evidence="5">Permease</fullName>
    </recommendedName>
</protein>
<evidence type="ECO:0000256" key="1">
    <source>
        <dbReference type="SAM" id="Coils"/>
    </source>
</evidence>
<dbReference type="Proteomes" id="UP000261931">
    <property type="component" value="Unassembled WGS sequence"/>
</dbReference>
<organism evidence="3 4">
    <name type="scientific">Hydrogenophaga borbori</name>
    <dbReference type="NCBI Taxonomy" id="2294117"/>
    <lineage>
        <taxon>Bacteria</taxon>
        <taxon>Pseudomonadati</taxon>
        <taxon>Pseudomonadota</taxon>
        <taxon>Betaproteobacteria</taxon>
        <taxon>Burkholderiales</taxon>
        <taxon>Comamonadaceae</taxon>
        <taxon>Hydrogenophaga</taxon>
    </lineage>
</organism>
<dbReference type="RefSeq" id="WP_116960862.1">
    <property type="nucleotide sequence ID" value="NZ_QVLS01000016.1"/>
</dbReference>
<reference evidence="3 4" key="1">
    <citation type="submission" date="2018-08" db="EMBL/GenBank/DDBJ databases">
        <title>Hydrogenophaga sp. LA-38 isolated from sludge.</title>
        <authorList>
            <person name="Im W.-T."/>
        </authorList>
    </citation>
    <scope>NUCLEOTIDE SEQUENCE [LARGE SCALE GENOMIC DNA]</scope>
    <source>
        <strain evidence="3 4">LA-38</strain>
    </source>
</reference>
<feature type="coiled-coil region" evidence="1">
    <location>
        <begin position="187"/>
        <end position="231"/>
    </location>
</feature>
<dbReference type="EMBL" id="QVLS01000016">
    <property type="protein sequence ID" value="RFP76185.1"/>
    <property type="molecule type" value="Genomic_DNA"/>
</dbReference>
<feature type="region of interest" description="Disordered" evidence="2">
    <location>
        <begin position="34"/>
        <end position="70"/>
    </location>
</feature>
<evidence type="ECO:0000313" key="4">
    <source>
        <dbReference type="Proteomes" id="UP000261931"/>
    </source>
</evidence>
<evidence type="ECO:0000256" key="2">
    <source>
        <dbReference type="SAM" id="MobiDB-lite"/>
    </source>
</evidence>
<feature type="compositionally biased region" description="Low complexity" evidence="2">
    <location>
        <begin position="46"/>
        <end position="68"/>
    </location>
</feature>
<comment type="caution">
    <text evidence="3">The sequence shown here is derived from an EMBL/GenBank/DDBJ whole genome shotgun (WGS) entry which is preliminary data.</text>
</comment>
<keyword evidence="1" id="KW-0175">Coiled coil</keyword>
<sequence>MPHEPARPTAPARFDPSPARVGLWLATCALSACATTPLPPPPAPPIASSATRAAPAPMSPAAPQAIQPVHPPAAAPVAAAAAPAPQAPSLVQPASPSATEGEAAARLLRYADRVRGLSPAELSLEIAAIGDPGGAPERQLQLALALMHLNQPVETARALGLAQRVANSAAPDSAPLKPLARLLAQRLLEHRKIEEALDKQNAQLREQQRRIDQLNERLEAMRAIERSINNRPPAPAAPAPRAP</sequence>
<name>A0A372EEC2_9BURK</name>
<proteinExistence type="predicted"/>
<gene>
    <name evidence="3" type="ORF">DY262_20150</name>
</gene>
<dbReference type="PROSITE" id="PS51257">
    <property type="entry name" value="PROKAR_LIPOPROTEIN"/>
    <property type="match status" value="1"/>
</dbReference>
<evidence type="ECO:0000313" key="3">
    <source>
        <dbReference type="EMBL" id="RFP76185.1"/>
    </source>
</evidence>
<accession>A0A372EEC2</accession>
<evidence type="ECO:0008006" key="5">
    <source>
        <dbReference type="Google" id="ProtNLM"/>
    </source>
</evidence>
<dbReference type="AlphaFoldDB" id="A0A372EEC2"/>